<comment type="pathway">
    <text evidence="5">Glycan biosynthesis; sucrose metabolism.</text>
</comment>
<evidence type="ECO:0000256" key="1">
    <source>
        <dbReference type="ARBA" id="ARBA00009902"/>
    </source>
</evidence>
<dbReference type="Gene3D" id="2.115.10.20">
    <property type="entry name" value="Glycosyl hydrolase domain, family 43"/>
    <property type="match status" value="1"/>
</dbReference>
<feature type="domain" description="Glycosyl hydrolase family 32 N-terminal" evidence="6">
    <location>
        <begin position="94"/>
        <end position="394"/>
    </location>
</feature>
<keyword evidence="2 4" id="KW-0378">Hydrolase</keyword>
<dbReference type="CDD" id="cd18623">
    <property type="entry name" value="GH32_ScrB-like"/>
    <property type="match status" value="1"/>
</dbReference>
<dbReference type="InterPro" id="IPR001362">
    <property type="entry name" value="Glyco_hydro_32"/>
</dbReference>
<dbReference type="Pfam" id="PF08244">
    <property type="entry name" value="Glyco_hydro_32C"/>
    <property type="match status" value="1"/>
</dbReference>
<protein>
    <recommendedName>
        <fullName evidence="4">Sucrose-6-phosphate hydrolase</fullName>
        <ecNumber evidence="4">3.2.1.26</ecNumber>
    </recommendedName>
    <alternativeName>
        <fullName evidence="5">Invertase</fullName>
    </alternativeName>
</protein>
<sequence>MIDAYIESCGGINNVNRILSSQGRLIVEVDNSDLLAKSALDNYCVTMSQVSFEIGHNIDSSKLIQLGSEIRNRQLHAVDKLTSPQKCEYRPSWHVAPPTGLLNDPNGFICHQGTYHLFYQWYPFECVHKDKYWAHLTSTDLVNWEVQPLALTPSDWFDSHGVFSGHAVSTPDQLMLYYTGNVRIGEQRDRQTTQCLAISKDGINFQKLGPVVDSLPAGVTAHFRDPKVVKIGDVWWMLVGAQREDLLGRLAVYKSHDLLHWKFDKLYGDDLGDFGYMWECPDLFELNGQLIAVIGPQGIQSCSRHHTVAHHNGFLKAAISEQGELSLSDFKMLDHGFDFYAPQTLETPDGRRVLTAWMGLPDEINQPTVDNGWLHQLTLLRQLTLVDEKLIQQPIKELEALRSTLEEFELEYSSRDLKTKAFELHVELEWGSKLSLFKDSENECSILLDKSSQTLLLDRSNTLLREGDCIRELKLDSETVSFQILADNSSLEIFINGGEFVMTSRVFTPERATHLALDGKAKFLFWPLSSAKIGLKDNNPIAI</sequence>
<dbReference type="InterPro" id="IPR013189">
    <property type="entry name" value="Glyco_hydro_32_C"/>
</dbReference>
<evidence type="ECO:0000259" key="6">
    <source>
        <dbReference type="Pfam" id="PF00251"/>
    </source>
</evidence>
<evidence type="ECO:0000313" key="9">
    <source>
        <dbReference type="Proteomes" id="UP001210678"/>
    </source>
</evidence>
<dbReference type="InterPro" id="IPR023296">
    <property type="entry name" value="Glyco_hydro_beta-prop_sf"/>
</dbReference>
<dbReference type="PANTHER" id="PTHR43101:SF1">
    <property type="entry name" value="BETA-FRUCTOSIDASE"/>
    <property type="match status" value="1"/>
</dbReference>
<dbReference type="PROSITE" id="PS00609">
    <property type="entry name" value="GLYCOSYL_HYDROL_F32"/>
    <property type="match status" value="1"/>
</dbReference>
<accession>A0ABT4YVH0</accession>
<evidence type="ECO:0000256" key="5">
    <source>
        <dbReference type="RuleBase" id="RU365015"/>
    </source>
</evidence>
<organism evidence="8 9">
    <name type="scientific">Vibrio algarum</name>
    <dbReference type="NCBI Taxonomy" id="3020714"/>
    <lineage>
        <taxon>Bacteria</taxon>
        <taxon>Pseudomonadati</taxon>
        <taxon>Pseudomonadota</taxon>
        <taxon>Gammaproteobacteria</taxon>
        <taxon>Vibrionales</taxon>
        <taxon>Vibrionaceae</taxon>
        <taxon>Vibrio</taxon>
    </lineage>
</organism>
<dbReference type="InterPro" id="IPR006232">
    <property type="entry name" value="Suc6P_hydrolase"/>
</dbReference>
<feature type="domain" description="Glycosyl hydrolase family 32 C-terminal" evidence="7">
    <location>
        <begin position="399"/>
        <end position="517"/>
    </location>
</feature>
<evidence type="ECO:0000259" key="7">
    <source>
        <dbReference type="Pfam" id="PF08244"/>
    </source>
</evidence>
<comment type="function">
    <text evidence="5">Enables the bacterium to metabolize sucrose as a sole carbon source.</text>
</comment>
<keyword evidence="5" id="KW-0119">Carbohydrate metabolism</keyword>
<dbReference type="Gene3D" id="2.60.120.560">
    <property type="entry name" value="Exo-inulinase, domain 1"/>
    <property type="match status" value="1"/>
</dbReference>
<comment type="similarity">
    <text evidence="1 4">Belongs to the glycosyl hydrolase 32 family.</text>
</comment>
<dbReference type="EMBL" id="JAQLOI010000003">
    <property type="protein sequence ID" value="MDB1125584.1"/>
    <property type="molecule type" value="Genomic_DNA"/>
</dbReference>
<evidence type="ECO:0000256" key="4">
    <source>
        <dbReference type="RuleBase" id="RU362110"/>
    </source>
</evidence>
<dbReference type="PANTHER" id="PTHR43101">
    <property type="entry name" value="BETA-FRUCTOSIDASE"/>
    <property type="match status" value="1"/>
</dbReference>
<dbReference type="Proteomes" id="UP001210678">
    <property type="component" value="Unassembled WGS sequence"/>
</dbReference>
<dbReference type="NCBIfam" id="TIGR01322">
    <property type="entry name" value="scrB_fam"/>
    <property type="match status" value="1"/>
</dbReference>
<dbReference type="EC" id="3.2.1.26" evidence="4"/>
<comment type="subcellular location">
    <subcellularLocation>
        <location evidence="5">Cytoplasm</location>
    </subcellularLocation>
</comment>
<dbReference type="Pfam" id="PF00251">
    <property type="entry name" value="Glyco_hydro_32N"/>
    <property type="match status" value="1"/>
</dbReference>
<comment type="catalytic activity">
    <reaction evidence="4">
        <text>Hydrolysis of terminal non-reducing beta-D-fructofuranoside residues in beta-D-fructofuranosides.</text>
        <dbReference type="EC" id="3.2.1.26"/>
    </reaction>
</comment>
<keyword evidence="9" id="KW-1185">Reference proteome</keyword>
<keyword evidence="5" id="KW-0963">Cytoplasm</keyword>
<dbReference type="GO" id="GO:0016787">
    <property type="term" value="F:hydrolase activity"/>
    <property type="evidence" value="ECO:0007669"/>
    <property type="project" value="UniProtKB-KW"/>
</dbReference>
<evidence type="ECO:0000256" key="3">
    <source>
        <dbReference type="ARBA" id="ARBA00023295"/>
    </source>
</evidence>
<dbReference type="SUPFAM" id="SSF49899">
    <property type="entry name" value="Concanavalin A-like lectins/glucanases"/>
    <property type="match status" value="1"/>
</dbReference>
<evidence type="ECO:0000313" key="8">
    <source>
        <dbReference type="EMBL" id="MDB1125584.1"/>
    </source>
</evidence>
<keyword evidence="3 4" id="KW-0326">Glycosidase</keyword>
<proteinExistence type="inferred from homology"/>
<dbReference type="SUPFAM" id="SSF75005">
    <property type="entry name" value="Arabinanase/levansucrase/invertase"/>
    <property type="match status" value="1"/>
</dbReference>
<dbReference type="InterPro" id="IPR051214">
    <property type="entry name" value="GH32_Enzymes"/>
</dbReference>
<dbReference type="InterPro" id="IPR013148">
    <property type="entry name" value="Glyco_hydro_32_N"/>
</dbReference>
<gene>
    <name evidence="8" type="ORF">PGX00_18740</name>
</gene>
<comment type="caution">
    <text evidence="8">The sequence shown here is derived from an EMBL/GenBank/DDBJ whole genome shotgun (WGS) entry which is preliminary data.</text>
</comment>
<dbReference type="InterPro" id="IPR018053">
    <property type="entry name" value="Glyco_hydro_32_AS"/>
</dbReference>
<dbReference type="InterPro" id="IPR013320">
    <property type="entry name" value="ConA-like_dom_sf"/>
</dbReference>
<name>A0ABT4YVH0_9VIBR</name>
<reference evidence="8 9" key="1">
    <citation type="submission" date="2023-01" db="EMBL/GenBank/DDBJ databases">
        <title>Vibrio sp. KJ40-1 sp.nov, isolated from marine algae.</title>
        <authorList>
            <person name="Butt M."/>
            <person name="Kim J.M.J."/>
            <person name="Jeon C.O.C."/>
        </authorList>
    </citation>
    <scope>NUCLEOTIDE SEQUENCE [LARGE SCALE GENOMIC DNA]</scope>
    <source>
        <strain evidence="8 9">KJ40-1</strain>
    </source>
</reference>
<dbReference type="SMART" id="SM00640">
    <property type="entry name" value="Glyco_32"/>
    <property type="match status" value="1"/>
</dbReference>
<evidence type="ECO:0000256" key="2">
    <source>
        <dbReference type="ARBA" id="ARBA00022801"/>
    </source>
</evidence>